<comment type="caution">
    <text evidence="3">The sequence shown here is derived from an EMBL/GenBank/DDBJ whole genome shotgun (WGS) entry which is preliminary data.</text>
</comment>
<accession>A0A918UJ75</accession>
<name>A0A918UJ75_9ACTN</name>
<protein>
    <recommendedName>
        <fullName evidence="2">pPIWI-RE three-gene island domain-containing protein</fullName>
    </recommendedName>
</protein>
<reference evidence="3" key="2">
    <citation type="submission" date="2020-09" db="EMBL/GenBank/DDBJ databases">
        <authorList>
            <person name="Sun Q."/>
            <person name="Ohkuma M."/>
        </authorList>
    </citation>
    <scope>NUCLEOTIDE SEQUENCE</scope>
    <source>
        <strain evidence="3">JCM 4988</strain>
    </source>
</reference>
<feature type="compositionally biased region" description="Acidic residues" evidence="1">
    <location>
        <begin position="585"/>
        <end position="602"/>
    </location>
</feature>
<evidence type="ECO:0000313" key="4">
    <source>
        <dbReference type="Proteomes" id="UP000630936"/>
    </source>
</evidence>
<dbReference type="AlphaFoldDB" id="A0A918UJ75"/>
<feature type="region of interest" description="Disordered" evidence="1">
    <location>
        <begin position="579"/>
        <end position="625"/>
    </location>
</feature>
<dbReference type="InterPro" id="IPR027417">
    <property type="entry name" value="P-loop_NTPase"/>
</dbReference>
<evidence type="ECO:0000313" key="3">
    <source>
        <dbReference type="EMBL" id="GGZ14321.1"/>
    </source>
</evidence>
<reference evidence="3" key="1">
    <citation type="journal article" date="2014" name="Int. J. Syst. Evol. Microbiol.">
        <title>Complete genome sequence of Corynebacterium casei LMG S-19264T (=DSM 44701T), isolated from a smear-ripened cheese.</title>
        <authorList>
            <consortium name="US DOE Joint Genome Institute (JGI-PGF)"/>
            <person name="Walter F."/>
            <person name="Albersmeier A."/>
            <person name="Kalinowski J."/>
            <person name="Ruckert C."/>
        </authorList>
    </citation>
    <scope>NUCLEOTIDE SEQUENCE</scope>
    <source>
        <strain evidence="3">JCM 4988</strain>
    </source>
</reference>
<dbReference type="InterPro" id="IPR055254">
    <property type="entry name" value="pPIWI_RE_Z"/>
</dbReference>
<feature type="compositionally biased region" description="Basic and acidic residues" evidence="1">
    <location>
        <begin position="603"/>
        <end position="624"/>
    </location>
</feature>
<dbReference type="Pfam" id="PF18155">
    <property type="entry name" value="pPIWI_RE_Z"/>
    <property type="match status" value="1"/>
</dbReference>
<sequence length="1190" mass="132105">MRDRDSWLARTATGIRAAWPSESGTPRPARLCRVELGLYLLERLRPGEPAIAAWTLLSGYPFALVADRTPERERMLRVARHLLWTLRRRRTWERALRQYASFPAEVRGYRITDLDAPARREDVSIASDRWMVYERTLTSVPPFHRRQRLAIAEPGRSYRFPQDKLLTSVRLPEHLPVSAARPHTLQPPPKVGLPVETTWDELLATAEWMDKKLGITDRRKTWRGRVLRIELDLLAPGGTAYRPSRKLSITGLFHLVGMVGAGKSTLRDVLTVQAVKQGRKVTIIVGDVAEQLTLVNLFRALELKAAPVLGASTRARNAQRMHRRLAGSGSVSLLSHAAKHFTHLSTACPLDALRGTEAAGPLGILESPCTRLYPIEPRTAEREPGGTGTLFADPLAEPSAGESDATDTDRSGLGHGCPLWSKCPRHQGAHDLVTADIWVANPASLVYGLTPRHQNRERARFLEVACVRSDLIIVDEADRVQMQLDSMFVPSATLVGRASDSWLDELQTHTTGEFTRRGRLQLSKAEVDRWSSSLTASIAATNRLYSMLMRHPGLLSWVQADYFSTWTLQQKLVEDWFRDRSAPDGPDEDDEPDDEFEEDDSESQDHAPDAREHEEDGEPADPRTARRTAVMNLLDVFRDDPLGGEHSDNPELAELVSLTHDLLHTLDEGRTRDRASAVLRRLSGITPGSAEELLDKTMRFEFMLLLGVLQQRLDVLTELWPTVEAALNLESTDNQLSRRPPLDYSPLLPESPMGNILGFQFLTEEPDTDSGSGSTVLRFFRCTGVGRSLVTGLHEVTSLDGGPTAHVLLMSGTSWAGTAAGAHVLAPVRAILKSSPKERAALSKTSFRKIFVPGPDGKPLHLSGMRPDRRPKVLELMLDGLARPRDGQLQSDFEQELNLIGNAGRKRLLVLVGSYEEARRAFQFLNAIPRWKGKACRLIADDAELEISFGGATPGDPLAAAESGTLRRGDVAAFGVMDAEILIAPLMSVERGHNILNDAGKAAIGSVFFLARPHPRPHDIGLAVQSINSWVTRLMDDGGFDELVSSSPDLNSAGRAFRQAARARWRHLLTRRMAWRHLNDEDKATFTWDRLVVMWQVIGRLVRGGVPARVVFVDSRFAEREAAGRGPDTFRTGLLASMVHVLAPYFDDDGPIPPAQRQLVQTLYEPLYLALKTIPPHRPDAQRRSARGVA</sequence>
<feature type="region of interest" description="Disordered" evidence="1">
    <location>
        <begin position="378"/>
        <end position="411"/>
    </location>
</feature>
<gene>
    <name evidence="3" type="ORF">GCM10010387_03030</name>
</gene>
<proteinExistence type="predicted"/>
<dbReference type="RefSeq" id="WP_190120979.1">
    <property type="nucleotide sequence ID" value="NZ_BMWG01000001.1"/>
</dbReference>
<keyword evidence="4" id="KW-1185">Reference proteome</keyword>
<evidence type="ECO:0000256" key="1">
    <source>
        <dbReference type="SAM" id="MobiDB-lite"/>
    </source>
</evidence>
<dbReference type="SUPFAM" id="SSF52540">
    <property type="entry name" value="P-loop containing nucleoside triphosphate hydrolases"/>
    <property type="match status" value="2"/>
</dbReference>
<dbReference type="EMBL" id="BMWG01000001">
    <property type="protein sequence ID" value="GGZ14321.1"/>
    <property type="molecule type" value="Genomic_DNA"/>
</dbReference>
<organism evidence="3 4">
    <name type="scientific">Streptomyces inusitatus</name>
    <dbReference type="NCBI Taxonomy" id="68221"/>
    <lineage>
        <taxon>Bacteria</taxon>
        <taxon>Bacillati</taxon>
        <taxon>Actinomycetota</taxon>
        <taxon>Actinomycetes</taxon>
        <taxon>Kitasatosporales</taxon>
        <taxon>Streptomycetaceae</taxon>
        <taxon>Streptomyces</taxon>
    </lineage>
</organism>
<dbReference type="Proteomes" id="UP000630936">
    <property type="component" value="Unassembled WGS sequence"/>
</dbReference>
<feature type="domain" description="pPIWI-RE three-gene island" evidence="2">
    <location>
        <begin position="26"/>
        <end position="183"/>
    </location>
</feature>
<evidence type="ECO:0000259" key="2">
    <source>
        <dbReference type="Pfam" id="PF18155"/>
    </source>
</evidence>